<evidence type="ECO:0000259" key="8">
    <source>
        <dbReference type="PROSITE" id="PS50109"/>
    </source>
</evidence>
<dbReference type="PANTHER" id="PTHR45453:SF1">
    <property type="entry name" value="PHOSPHATE REGULON SENSOR PROTEIN PHOR"/>
    <property type="match status" value="1"/>
</dbReference>
<dbReference type="InterPro" id="IPR003661">
    <property type="entry name" value="HisK_dim/P_dom"/>
</dbReference>
<dbReference type="InterPro" id="IPR036890">
    <property type="entry name" value="HATPase_C_sf"/>
</dbReference>
<keyword evidence="4" id="KW-0808">Transferase</keyword>
<dbReference type="Gene3D" id="3.30.565.10">
    <property type="entry name" value="Histidine kinase-like ATPase, C-terminal domain"/>
    <property type="match status" value="1"/>
</dbReference>
<dbReference type="FunFam" id="1.10.287.130:FF:000001">
    <property type="entry name" value="Two-component sensor histidine kinase"/>
    <property type="match status" value="1"/>
</dbReference>
<dbReference type="AlphaFoldDB" id="A0A2T7FT79"/>
<evidence type="ECO:0000256" key="7">
    <source>
        <dbReference type="ARBA" id="ARBA00023136"/>
    </source>
</evidence>
<dbReference type="SMART" id="SM00388">
    <property type="entry name" value="HisKA"/>
    <property type="match status" value="1"/>
</dbReference>
<evidence type="ECO:0000256" key="3">
    <source>
        <dbReference type="ARBA" id="ARBA00022553"/>
    </source>
</evidence>
<proteinExistence type="predicted"/>
<dbReference type="InterPro" id="IPR003594">
    <property type="entry name" value="HATPase_dom"/>
</dbReference>
<dbReference type="EMBL" id="QCYG01000011">
    <property type="protein sequence ID" value="PVA05374.1"/>
    <property type="molecule type" value="Genomic_DNA"/>
</dbReference>
<dbReference type="SUPFAM" id="SSF47384">
    <property type="entry name" value="Homodimeric domain of signal transducing histidine kinase"/>
    <property type="match status" value="1"/>
</dbReference>
<comment type="catalytic activity">
    <reaction evidence="1">
        <text>ATP + protein L-histidine = ADP + protein N-phospho-L-histidine.</text>
        <dbReference type="EC" id="2.7.13.3"/>
    </reaction>
</comment>
<dbReference type="CDD" id="cd00082">
    <property type="entry name" value="HisKA"/>
    <property type="match status" value="1"/>
</dbReference>
<dbReference type="SUPFAM" id="SSF55874">
    <property type="entry name" value="ATPase domain of HSP90 chaperone/DNA topoisomerase II/histidine kinase"/>
    <property type="match status" value="1"/>
</dbReference>
<keyword evidence="7" id="KW-0472">Membrane</keyword>
<keyword evidence="10" id="KW-1185">Reference proteome</keyword>
<dbReference type="OrthoDB" id="9805942at2"/>
<dbReference type="EC" id="2.7.13.3" evidence="2"/>
<dbReference type="InterPro" id="IPR004358">
    <property type="entry name" value="Sig_transdc_His_kin-like_C"/>
</dbReference>
<dbReference type="PRINTS" id="PR00344">
    <property type="entry name" value="BCTRLSENSOR"/>
</dbReference>
<dbReference type="GO" id="GO:0000155">
    <property type="term" value="F:phosphorelay sensor kinase activity"/>
    <property type="evidence" value="ECO:0007669"/>
    <property type="project" value="InterPro"/>
</dbReference>
<dbReference type="PROSITE" id="PS50109">
    <property type="entry name" value="HIS_KIN"/>
    <property type="match status" value="1"/>
</dbReference>
<dbReference type="InterPro" id="IPR005467">
    <property type="entry name" value="His_kinase_dom"/>
</dbReference>
<dbReference type="GO" id="GO:0016036">
    <property type="term" value="P:cellular response to phosphate starvation"/>
    <property type="evidence" value="ECO:0007669"/>
    <property type="project" value="TreeGrafter"/>
</dbReference>
<evidence type="ECO:0000256" key="5">
    <source>
        <dbReference type="ARBA" id="ARBA00022777"/>
    </source>
</evidence>
<reference evidence="9 10" key="1">
    <citation type="submission" date="2018-04" db="EMBL/GenBank/DDBJ databases">
        <title>Pelagivirga bohaiensis gen. nov., sp. nov., a bacterium isolated from the Bohai Sea.</title>
        <authorList>
            <person name="Ji X."/>
        </authorList>
    </citation>
    <scope>NUCLEOTIDE SEQUENCE [LARGE SCALE GENOMIC DNA]</scope>
    <source>
        <strain evidence="9 10">BH-SD16</strain>
    </source>
</reference>
<dbReference type="Pfam" id="PF02518">
    <property type="entry name" value="HATPase_c"/>
    <property type="match status" value="1"/>
</dbReference>
<dbReference type="Proteomes" id="UP000244817">
    <property type="component" value="Unassembled WGS sequence"/>
</dbReference>
<dbReference type="InterPro" id="IPR050351">
    <property type="entry name" value="BphY/WalK/GraS-like"/>
</dbReference>
<evidence type="ECO:0000313" key="9">
    <source>
        <dbReference type="EMBL" id="PVA05374.1"/>
    </source>
</evidence>
<keyword evidence="5 9" id="KW-0418">Kinase</keyword>
<dbReference type="Gene3D" id="1.10.287.130">
    <property type="match status" value="1"/>
</dbReference>
<organism evidence="9 10">
    <name type="scientific">Thalassorhabdomicrobium marinisediminis</name>
    <dbReference type="NCBI Taxonomy" id="2170577"/>
    <lineage>
        <taxon>Bacteria</taxon>
        <taxon>Pseudomonadati</taxon>
        <taxon>Pseudomonadota</taxon>
        <taxon>Alphaproteobacteria</taxon>
        <taxon>Rhodobacterales</taxon>
        <taxon>Paracoccaceae</taxon>
        <taxon>Thalassorhabdomicrobium</taxon>
    </lineage>
</organism>
<feature type="domain" description="Histidine kinase" evidence="8">
    <location>
        <begin position="114"/>
        <end position="334"/>
    </location>
</feature>
<dbReference type="RefSeq" id="WP_108642022.1">
    <property type="nucleotide sequence ID" value="NZ_QCYG01000011.1"/>
</dbReference>
<accession>A0A2T7FT79</accession>
<keyword evidence="3" id="KW-0597">Phosphoprotein</keyword>
<protein>
    <recommendedName>
        <fullName evidence="2">histidine kinase</fullName>
        <ecNumber evidence="2">2.7.13.3</ecNumber>
    </recommendedName>
</protein>
<dbReference type="GO" id="GO:0005886">
    <property type="term" value="C:plasma membrane"/>
    <property type="evidence" value="ECO:0007669"/>
    <property type="project" value="TreeGrafter"/>
</dbReference>
<evidence type="ECO:0000256" key="4">
    <source>
        <dbReference type="ARBA" id="ARBA00022679"/>
    </source>
</evidence>
<name>A0A2T7FT79_9RHOB</name>
<dbReference type="Pfam" id="PF00512">
    <property type="entry name" value="HisKA"/>
    <property type="match status" value="1"/>
</dbReference>
<dbReference type="GO" id="GO:0004721">
    <property type="term" value="F:phosphoprotein phosphatase activity"/>
    <property type="evidence" value="ECO:0007669"/>
    <property type="project" value="TreeGrafter"/>
</dbReference>
<dbReference type="InterPro" id="IPR036097">
    <property type="entry name" value="HisK_dim/P_sf"/>
</dbReference>
<evidence type="ECO:0000256" key="2">
    <source>
        <dbReference type="ARBA" id="ARBA00012438"/>
    </source>
</evidence>
<gene>
    <name evidence="9" type="ORF">DC363_15260</name>
</gene>
<keyword evidence="6" id="KW-0902">Two-component regulatory system</keyword>
<dbReference type="PANTHER" id="PTHR45453">
    <property type="entry name" value="PHOSPHATE REGULON SENSOR PROTEIN PHOR"/>
    <property type="match status" value="1"/>
</dbReference>
<evidence type="ECO:0000313" key="10">
    <source>
        <dbReference type="Proteomes" id="UP000244817"/>
    </source>
</evidence>
<dbReference type="FunFam" id="3.30.565.10:FF:000006">
    <property type="entry name" value="Sensor histidine kinase WalK"/>
    <property type="match status" value="1"/>
</dbReference>
<comment type="caution">
    <text evidence="9">The sequence shown here is derived from an EMBL/GenBank/DDBJ whole genome shotgun (WGS) entry which is preliminary data.</text>
</comment>
<sequence length="334" mass="35388">MDDYGIEAIPVPALVISDQDSVAACNGAFRALFPHAQAGRSYLTVLRHANLVRLVESTRGGTPAGAEELTLRGRARGVFNATGAKLPSGDVLVCLQDVSETAKAIETRRNFVTDLSHELKSPMTAITGILETCTEDPDAVAPFLPVLSGEVARMNALVADLLTLSRVEANERRAPDAQIVLQTVITEACTPLAVVAKRAQVRIETSLPDRPLCVRANAGEMFRAITNLVENAVRYSEAGGVVTVACAPVSGSAGGAGPWAQVRVSDTGGGVEAHHIPRLTERFYRVDDHRSRGSGGSGLGLAIVKHIVTRHRGRMTFESAPGEGSQVTLLLPME</sequence>
<evidence type="ECO:0000256" key="1">
    <source>
        <dbReference type="ARBA" id="ARBA00000085"/>
    </source>
</evidence>
<dbReference type="SMART" id="SM00387">
    <property type="entry name" value="HATPase_c"/>
    <property type="match status" value="1"/>
</dbReference>
<evidence type="ECO:0000256" key="6">
    <source>
        <dbReference type="ARBA" id="ARBA00023012"/>
    </source>
</evidence>